<reference evidence="2" key="1">
    <citation type="submission" date="2016-08" db="EMBL/GenBank/DDBJ databases">
        <title>Complete genome of Cloacibacillus porcorum.</title>
        <authorList>
            <person name="Looft T."/>
            <person name="Bayles D.O."/>
            <person name="Alt D.P."/>
        </authorList>
    </citation>
    <scope>NUCLEOTIDE SEQUENCE [LARGE SCALE GENOMIC DNA]</scope>
    <source>
        <strain evidence="2">CL-84</strain>
    </source>
</reference>
<accession>A0A1B2I666</accession>
<feature type="region of interest" description="Disordered" evidence="1">
    <location>
        <begin position="133"/>
        <end position="195"/>
    </location>
</feature>
<dbReference type="GeneID" id="83058290"/>
<dbReference type="STRING" id="1197717.BED41_10570"/>
<dbReference type="OrthoDB" id="5220at2"/>
<dbReference type="AlphaFoldDB" id="A0A1B2I666"/>
<protein>
    <recommendedName>
        <fullName evidence="4">DUF669 domain-containing protein</fullName>
    </recommendedName>
</protein>
<sequence length="195" mass="20889">MALLGNDVTQDLVNVKPEDFTPLPAGEYILQITKVEQKKTKNGTGAYESITFDVIGPSYQGRKVFCNINFRNDNPTAEKIGRQQLKALQLACAIPDPFTDDLQLIGHTVKASVTIREATEKYPASNDVKNFKPVGDAMPTSAPMGMPPMPSAAPAGDAVMPPQGGGFSQAFAQPPAQPQPPQPAPQVTGGKAQWW</sequence>
<evidence type="ECO:0000313" key="2">
    <source>
        <dbReference type="EMBL" id="ANZ45471.1"/>
    </source>
</evidence>
<keyword evidence="3" id="KW-1185">Reference proteome</keyword>
<organism evidence="2 3">
    <name type="scientific">Cloacibacillus porcorum</name>
    <dbReference type="NCBI Taxonomy" id="1197717"/>
    <lineage>
        <taxon>Bacteria</taxon>
        <taxon>Thermotogati</taxon>
        <taxon>Synergistota</taxon>
        <taxon>Synergistia</taxon>
        <taxon>Synergistales</taxon>
        <taxon>Synergistaceae</taxon>
        <taxon>Cloacibacillus</taxon>
    </lineage>
</organism>
<evidence type="ECO:0000313" key="3">
    <source>
        <dbReference type="Proteomes" id="UP000093044"/>
    </source>
</evidence>
<evidence type="ECO:0008006" key="4">
    <source>
        <dbReference type="Google" id="ProtNLM"/>
    </source>
</evidence>
<dbReference type="RefSeq" id="WP_066745822.1">
    <property type="nucleotide sequence ID" value="NZ_CP016757.1"/>
</dbReference>
<dbReference type="Pfam" id="PF05037">
    <property type="entry name" value="DUF669"/>
    <property type="match status" value="1"/>
</dbReference>
<evidence type="ECO:0000256" key="1">
    <source>
        <dbReference type="SAM" id="MobiDB-lite"/>
    </source>
</evidence>
<name>A0A1B2I666_9BACT</name>
<dbReference type="KEGG" id="cpor:BED41_10570"/>
<dbReference type="EMBL" id="CP016757">
    <property type="protein sequence ID" value="ANZ45471.1"/>
    <property type="molecule type" value="Genomic_DNA"/>
</dbReference>
<feature type="compositionally biased region" description="Pro residues" evidence="1">
    <location>
        <begin position="175"/>
        <end position="184"/>
    </location>
</feature>
<proteinExistence type="predicted"/>
<dbReference type="Proteomes" id="UP000093044">
    <property type="component" value="Chromosome"/>
</dbReference>
<gene>
    <name evidence="2" type="ORF">BED41_10570</name>
</gene>
<dbReference type="InterPro" id="IPR007731">
    <property type="entry name" value="DUF669"/>
</dbReference>